<dbReference type="SUPFAM" id="SSF46689">
    <property type="entry name" value="Homeodomain-like"/>
    <property type="match status" value="1"/>
</dbReference>
<accession>A0A2R8ARX7</accession>
<evidence type="ECO:0000313" key="1">
    <source>
        <dbReference type="EMBL" id="SPF78599.1"/>
    </source>
</evidence>
<proteinExistence type="predicted"/>
<protein>
    <recommendedName>
        <fullName evidence="3">HTH tetR-type domain-containing protein</fullName>
    </recommendedName>
</protein>
<reference evidence="1 2" key="1">
    <citation type="submission" date="2018-03" db="EMBL/GenBank/DDBJ databases">
        <authorList>
            <person name="Keele B.F."/>
        </authorList>
    </citation>
    <scope>NUCLEOTIDE SEQUENCE [LARGE SCALE GENOMIC DNA]</scope>
    <source>
        <strain evidence="1 2">CECT 8811</strain>
    </source>
</reference>
<keyword evidence="2" id="KW-1185">Reference proteome</keyword>
<name>A0A2R8ARX7_9RHOB</name>
<dbReference type="EMBL" id="OMOI01000002">
    <property type="protein sequence ID" value="SPF78599.1"/>
    <property type="molecule type" value="Genomic_DNA"/>
</dbReference>
<evidence type="ECO:0008006" key="3">
    <source>
        <dbReference type="Google" id="ProtNLM"/>
    </source>
</evidence>
<sequence length="185" mass="20644">MTNHRQRLRKDDWIIEGLNTLSLHGHTSLKAEPLSRHMKTTKGSFYWHFKDLQDFHTSVLTRWEELSLSALEDQSRSEATPVGRLTLFAENLSHPQDPLPAGIDAPVRAWAHENHTAANAVATVDQAREQFLSGILRDLDLPNPDFIHIVHSALIGFGTLSTNNRSADQDAISTLLAALLALRDA</sequence>
<dbReference type="Proteomes" id="UP000244911">
    <property type="component" value="Unassembled WGS sequence"/>
</dbReference>
<organism evidence="1 2">
    <name type="scientific">Aliiroseovarius pelagivivens</name>
    <dbReference type="NCBI Taxonomy" id="1639690"/>
    <lineage>
        <taxon>Bacteria</taxon>
        <taxon>Pseudomonadati</taxon>
        <taxon>Pseudomonadota</taxon>
        <taxon>Alphaproteobacteria</taxon>
        <taxon>Rhodobacterales</taxon>
        <taxon>Paracoccaceae</taxon>
        <taxon>Aliiroseovarius</taxon>
    </lineage>
</organism>
<dbReference type="InterPro" id="IPR009057">
    <property type="entry name" value="Homeodomain-like_sf"/>
</dbReference>
<dbReference type="AlphaFoldDB" id="A0A2R8ARX7"/>
<evidence type="ECO:0000313" key="2">
    <source>
        <dbReference type="Proteomes" id="UP000244911"/>
    </source>
</evidence>
<dbReference type="Gene3D" id="1.10.357.10">
    <property type="entry name" value="Tetracycline Repressor, domain 2"/>
    <property type="match status" value="1"/>
</dbReference>
<gene>
    <name evidence="1" type="ORF">ALP8811_02528</name>
</gene>